<dbReference type="EMBL" id="BGPR01216731">
    <property type="protein sequence ID" value="GBN53764.1"/>
    <property type="molecule type" value="Genomic_DNA"/>
</dbReference>
<reference evidence="4 5" key="1">
    <citation type="journal article" date="2019" name="Sci. Rep.">
        <title>Orb-weaving spider Araneus ventricosus genome elucidates the spidroin gene catalogue.</title>
        <authorList>
            <person name="Kono N."/>
            <person name="Nakamura H."/>
            <person name="Ohtoshi R."/>
            <person name="Moran D.A.P."/>
            <person name="Shinohara A."/>
            <person name="Yoshida Y."/>
            <person name="Fujiwara M."/>
            <person name="Mori M."/>
            <person name="Tomita M."/>
            <person name="Arakawa K."/>
        </authorList>
    </citation>
    <scope>NUCLEOTIDE SEQUENCE [LARGE SCALE GENOMIC DNA]</scope>
</reference>
<evidence type="ECO:0000313" key="2">
    <source>
        <dbReference type="EMBL" id="GBN53721.1"/>
    </source>
</evidence>
<proteinExistence type="predicted"/>
<sequence>MYPYCYLLQSGDAQLPDDFAPRRGYFDMNYSYTLEPILIQLQDTVLDSLVAEPRLQDQREETIIHIYTICVSIAWLNSLGFWTGESRQSYTVA</sequence>
<name>A0A4Y2PR03_ARAVE</name>
<evidence type="ECO:0000313" key="4">
    <source>
        <dbReference type="EMBL" id="GBN53764.1"/>
    </source>
</evidence>
<organism evidence="4 5">
    <name type="scientific">Araneus ventricosus</name>
    <name type="common">Orbweaver spider</name>
    <name type="synonym">Epeira ventricosa</name>
    <dbReference type="NCBI Taxonomy" id="182803"/>
    <lineage>
        <taxon>Eukaryota</taxon>
        <taxon>Metazoa</taxon>
        <taxon>Ecdysozoa</taxon>
        <taxon>Arthropoda</taxon>
        <taxon>Chelicerata</taxon>
        <taxon>Arachnida</taxon>
        <taxon>Araneae</taxon>
        <taxon>Araneomorphae</taxon>
        <taxon>Entelegynae</taxon>
        <taxon>Araneoidea</taxon>
        <taxon>Araneidae</taxon>
        <taxon>Araneus</taxon>
    </lineage>
</organism>
<dbReference type="EMBL" id="BGPR01216711">
    <property type="protein sequence ID" value="GBN53721.1"/>
    <property type="molecule type" value="Genomic_DNA"/>
</dbReference>
<evidence type="ECO:0000313" key="5">
    <source>
        <dbReference type="Proteomes" id="UP000499080"/>
    </source>
</evidence>
<keyword evidence="5" id="KW-1185">Reference proteome</keyword>
<protein>
    <submittedName>
        <fullName evidence="4">Uncharacterized protein</fullName>
    </submittedName>
</protein>
<evidence type="ECO:0000313" key="3">
    <source>
        <dbReference type="EMBL" id="GBN53724.1"/>
    </source>
</evidence>
<evidence type="ECO:0000313" key="1">
    <source>
        <dbReference type="EMBL" id="GBN53706.1"/>
    </source>
</evidence>
<dbReference type="Proteomes" id="UP000499080">
    <property type="component" value="Unassembled WGS sequence"/>
</dbReference>
<dbReference type="AlphaFoldDB" id="A0A4Y2PR03"/>
<dbReference type="EMBL" id="BGPR01216712">
    <property type="protein sequence ID" value="GBN53724.1"/>
    <property type="molecule type" value="Genomic_DNA"/>
</dbReference>
<dbReference type="EMBL" id="BGPR01216705">
    <property type="protein sequence ID" value="GBN53706.1"/>
    <property type="molecule type" value="Genomic_DNA"/>
</dbReference>
<accession>A0A4Y2PR03</accession>
<comment type="caution">
    <text evidence="4">The sequence shown here is derived from an EMBL/GenBank/DDBJ whole genome shotgun (WGS) entry which is preliminary data.</text>
</comment>
<gene>
    <name evidence="1" type="ORF">AVEN_122031_1</name>
    <name evidence="2" type="ORF">AVEN_141303_1</name>
    <name evidence="3" type="ORF">AVEN_149301_1</name>
    <name evidence="4" type="ORF">AVEN_222809_1</name>
</gene>